<dbReference type="Proteomes" id="UP000585474">
    <property type="component" value="Unassembled WGS sequence"/>
</dbReference>
<evidence type="ECO:0000313" key="4">
    <source>
        <dbReference type="Proteomes" id="UP000585474"/>
    </source>
</evidence>
<dbReference type="Pfam" id="PF14111">
    <property type="entry name" value="DUF4283"/>
    <property type="match status" value="1"/>
</dbReference>
<dbReference type="OrthoDB" id="1935089at2759"/>
<evidence type="ECO:0000259" key="2">
    <source>
        <dbReference type="Pfam" id="PF14111"/>
    </source>
</evidence>
<sequence length="465" mass="53079">MAKGKNKPNEGGQWSISIRHVEIEERSIAIMSESGTLAAKTTSYADSREISAREERDAAGEKREEGKTQRKASSFAGLFTENRMPSKDRYFSGRFLGKQPLRQITNSWKVQVTVKNHGSGWLIFQFSSEDDKASVLGNRPYIIYGRPLLLKAMPHLFKFGNKAIRSFPFWVQLSEERVNVIPVTAYQIRDFKSYYYDTGISDLRSTGAFHTWSNNIVWSKLDRAMVNTRWIQEGLIAHANHSPCVLSLFGDHDRGASFFKFFNVWAQHESFLDLVTNVWSMRVEGTTMFRLCKKLKALKDPLKTLNKHNFSHVSTRVEAAKEELNQAQQNAHDNPGDVSLQIKVPKLRMKIVKLPEPKRCFYAQLAKAKCPDVCKAIREFSRSGKLLKQSNHAVLVPKSANASRVEEFKPIACCNVIYKLISKILAKRISPILEELINLTQAGFVLNRNMVENIYLVQELLRKYG</sequence>
<comment type="caution">
    <text evidence="3">The sequence shown here is derived from an EMBL/GenBank/DDBJ whole genome shotgun (WGS) entry which is preliminary data.</text>
</comment>
<dbReference type="EMBL" id="BJWL01000027">
    <property type="protein sequence ID" value="GFZ18615.1"/>
    <property type="molecule type" value="Genomic_DNA"/>
</dbReference>
<protein>
    <recommendedName>
        <fullName evidence="2">DUF4283 domain-containing protein</fullName>
    </recommendedName>
</protein>
<dbReference type="PANTHER" id="PTHR33710:SF64">
    <property type="entry name" value="ENDONUCLEASE_EXONUCLEASE_PHOSPHATASE DOMAIN-CONTAINING PROTEIN"/>
    <property type="match status" value="1"/>
</dbReference>
<proteinExistence type="predicted"/>
<organism evidence="3 4">
    <name type="scientific">Actinidia rufa</name>
    <dbReference type="NCBI Taxonomy" id="165716"/>
    <lineage>
        <taxon>Eukaryota</taxon>
        <taxon>Viridiplantae</taxon>
        <taxon>Streptophyta</taxon>
        <taxon>Embryophyta</taxon>
        <taxon>Tracheophyta</taxon>
        <taxon>Spermatophyta</taxon>
        <taxon>Magnoliopsida</taxon>
        <taxon>eudicotyledons</taxon>
        <taxon>Gunneridae</taxon>
        <taxon>Pentapetalae</taxon>
        <taxon>asterids</taxon>
        <taxon>Ericales</taxon>
        <taxon>Actinidiaceae</taxon>
        <taxon>Actinidia</taxon>
    </lineage>
</organism>
<dbReference type="InterPro" id="IPR025558">
    <property type="entry name" value="DUF4283"/>
</dbReference>
<reference evidence="3 4" key="1">
    <citation type="submission" date="2019-07" db="EMBL/GenBank/DDBJ databases">
        <title>De Novo Assembly of kiwifruit Actinidia rufa.</title>
        <authorList>
            <person name="Sugita-Konishi S."/>
            <person name="Sato K."/>
            <person name="Mori E."/>
            <person name="Abe Y."/>
            <person name="Kisaki G."/>
            <person name="Hamano K."/>
            <person name="Suezawa K."/>
            <person name="Otani M."/>
            <person name="Fukuda T."/>
            <person name="Manabe T."/>
            <person name="Gomi K."/>
            <person name="Tabuchi M."/>
            <person name="Akimitsu K."/>
            <person name="Kataoka I."/>
        </authorList>
    </citation>
    <scope>NUCLEOTIDE SEQUENCE [LARGE SCALE GENOMIC DNA]</scope>
    <source>
        <strain evidence="4">cv. Fuchu</strain>
    </source>
</reference>
<feature type="domain" description="DUF4283" evidence="2">
    <location>
        <begin position="90"/>
        <end position="159"/>
    </location>
</feature>
<gene>
    <name evidence="3" type="ORF">Acr_27g0003540</name>
</gene>
<name>A0A7J0H6S5_9ERIC</name>
<evidence type="ECO:0000256" key="1">
    <source>
        <dbReference type="SAM" id="MobiDB-lite"/>
    </source>
</evidence>
<feature type="region of interest" description="Disordered" evidence="1">
    <location>
        <begin position="36"/>
        <end position="78"/>
    </location>
</feature>
<dbReference type="PANTHER" id="PTHR33710">
    <property type="entry name" value="BNAC02G09200D PROTEIN"/>
    <property type="match status" value="1"/>
</dbReference>
<accession>A0A7J0H6S5</accession>
<feature type="compositionally biased region" description="Basic and acidic residues" evidence="1">
    <location>
        <begin position="46"/>
        <end position="68"/>
    </location>
</feature>
<feature type="compositionally biased region" description="Polar residues" evidence="1">
    <location>
        <begin position="36"/>
        <end position="45"/>
    </location>
</feature>
<evidence type="ECO:0000313" key="3">
    <source>
        <dbReference type="EMBL" id="GFZ18615.1"/>
    </source>
</evidence>
<keyword evidence="4" id="KW-1185">Reference proteome</keyword>
<dbReference type="AlphaFoldDB" id="A0A7J0H6S5"/>